<dbReference type="EMBL" id="KQ965791">
    <property type="protein sequence ID" value="KXS12120.1"/>
    <property type="molecule type" value="Genomic_DNA"/>
</dbReference>
<dbReference type="OrthoDB" id="2183399at2759"/>
<dbReference type="Proteomes" id="UP000070544">
    <property type="component" value="Unassembled WGS sequence"/>
</dbReference>
<name>A0A139A5P9_GONPJ</name>
<proteinExistence type="predicted"/>
<keyword evidence="3" id="KW-1185">Reference proteome</keyword>
<evidence type="ECO:0000313" key="3">
    <source>
        <dbReference type="Proteomes" id="UP000070544"/>
    </source>
</evidence>
<sequence>MVSPFFQVHISKRFRSPSPVPSIQSTELRRKKRKTISNPPSKPSPPLLPDKICARILSTFVPKIREDEHYDVHEWYYYRLRNTSKQLRQLVDASYLVLRRVPTTTISIVPVDTAGTVRPLPDDKLGYNVLKEGHVLGLKNSRAELAGPWKPVSPRTEVTPHDQRVHPREYYRTYKPGIPLDSDDLAKPLSRVEEHELIQLEADYSIGEKWPRPFFPYCSSPLYVYWKEPKDSERVVWEPADLEELARRTLESQLGYPIILKINKLVLNFARPKHIPCLLYYLPCTSTGLDRNDLRLSLFRDADVQESGLLILAPREVWEN</sequence>
<protein>
    <submittedName>
        <fullName evidence="2">Uncharacterized protein</fullName>
    </submittedName>
</protein>
<reference evidence="2 3" key="1">
    <citation type="journal article" date="2015" name="Genome Biol. Evol.">
        <title>Phylogenomic analyses indicate that early fungi evolved digesting cell walls of algal ancestors of land plants.</title>
        <authorList>
            <person name="Chang Y."/>
            <person name="Wang S."/>
            <person name="Sekimoto S."/>
            <person name="Aerts A.L."/>
            <person name="Choi C."/>
            <person name="Clum A."/>
            <person name="LaButti K.M."/>
            <person name="Lindquist E.A."/>
            <person name="Yee Ngan C."/>
            <person name="Ohm R.A."/>
            <person name="Salamov A.A."/>
            <person name="Grigoriev I.V."/>
            <person name="Spatafora J.W."/>
            <person name="Berbee M.L."/>
        </authorList>
    </citation>
    <scope>NUCLEOTIDE SEQUENCE [LARGE SCALE GENOMIC DNA]</scope>
    <source>
        <strain evidence="2 3">JEL478</strain>
    </source>
</reference>
<accession>A0A139A5P9</accession>
<evidence type="ECO:0000256" key="1">
    <source>
        <dbReference type="SAM" id="MobiDB-lite"/>
    </source>
</evidence>
<evidence type="ECO:0000313" key="2">
    <source>
        <dbReference type="EMBL" id="KXS12120.1"/>
    </source>
</evidence>
<gene>
    <name evidence="2" type="ORF">M427DRAFT_503395</name>
</gene>
<organism evidence="2 3">
    <name type="scientific">Gonapodya prolifera (strain JEL478)</name>
    <name type="common">Monoblepharis prolifera</name>
    <dbReference type="NCBI Taxonomy" id="1344416"/>
    <lineage>
        <taxon>Eukaryota</taxon>
        <taxon>Fungi</taxon>
        <taxon>Fungi incertae sedis</taxon>
        <taxon>Chytridiomycota</taxon>
        <taxon>Chytridiomycota incertae sedis</taxon>
        <taxon>Monoblepharidomycetes</taxon>
        <taxon>Monoblepharidales</taxon>
        <taxon>Gonapodyaceae</taxon>
        <taxon>Gonapodya</taxon>
    </lineage>
</organism>
<feature type="region of interest" description="Disordered" evidence="1">
    <location>
        <begin position="16"/>
        <end position="48"/>
    </location>
</feature>
<dbReference type="AlphaFoldDB" id="A0A139A5P9"/>